<accession>A0AAQ3SXE5</accession>
<organism evidence="2 3">
    <name type="scientific">Paspalum notatum var. saurae</name>
    <dbReference type="NCBI Taxonomy" id="547442"/>
    <lineage>
        <taxon>Eukaryota</taxon>
        <taxon>Viridiplantae</taxon>
        <taxon>Streptophyta</taxon>
        <taxon>Embryophyta</taxon>
        <taxon>Tracheophyta</taxon>
        <taxon>Spermatophyta</taxon>
        <taxon>Magnoliopsida</taxon>
        <taxon>Liliopsida</taxon>
        <taxon>Poales</taxon>
        <taxon>Poaceae</taxon>
        <taxon>PACMAD clade</taxon>
        <taxon>Panicoideae</taxon>
        <taxon>Andropogonodae</taxon>
        <taxon>Paspaleae</taxon>
        <taxon>Paspalinae</taxon>
        <taxon>Paspalum</taxon>
    </lineage>
</organism>
<feature type="transmembrane region" description="Helical" evidence="1">
    <location>
        <begin position="98"/>
        <end position="123"/>
    </location>
</feature>
<feature type="transmembrane region" description="Helical" evidence="1">
    <location>
        <begin position="143"/>
        <end position="170"/>
    </location>
</feature>
<dbReference type="Proteomes" id="UP001341281">
    <property type="component" value="Chromosome 03"/>
</dbReference>
<dbReference type="EMBL" id="CP144747">
    <property type="protein sequence ID" value="WVZ62302.1"/>
    <property type="molecule type" value="Genomic_DNA"/>
</dbReference>
<dbReference type="AlphaFoldDB" id="A0AAQ3SXE5"/>
<sequence length="319" mass="34349">MATKQQSSTPSLFNFLKEGLLLPTHNPRLFSVVFAIIVASTALLVLGHDLSVQPLAAEIRLDINALINSTDLSSQDYLHLLQQIQDDSRELQLTGAAYLLLSVVTFSAIRILVLFAAVATYSGEVLHTFGSLMGKVRAQLKGPLLTLAFVYALETACVVLVAAMVGLLVVLVIMRYLALFFVGSLLLVAAFVFLVCFSVLSSVSVVVAVAEPGCHGAGAVARAWRLIKGRRMRRRAALLICATVVLAAAVSPVHTLAARCALRSMASGLLLDFVYTVLMAAVNLFAICAMAAFYFECKERTEALVTEYVKVPTKEQINA</sequence>
<evidence type="ECO:0000313" key="3">
    <source>
        <dbReference type="Proteomes" id="UP001341281"/>
    </source>
</evidence>
<evidence type="ECO:0008006" key="4">
    <source>
        <dbReference type="Google" id="ProtNLM"/>
    </source>
</evidence>
<dbReference type="PANTHER" id="PTHR34483:SF5">
    <property type="entry name" value="TRANSMEMBRANE PROTEIN"/>
    <property type="match status" value="1"/>
</dbReference>
<keyword evidence="1" id="KW-0472">Membrane</keyword>
<feature type="transmembrane region" description="Helical" evidence="1">
    <location>
        <begin position="29"/>
        <end position="46"/>
    </location>
</feature>
<reference evidence="2 3" key="1">
    <citation type="submission" date="2024-02" db="EMBL/GenBank/DDBJ databases">
        <title>High-quality chromosome-scale genome assembly of Pensacola bahiagrass (Paspalum notatum Flugge var. saurae).</title>
        <authorList>
            <person name="Vega J.M."/>
            <person name="Podio M."/>
            <person name="Orjuela J."/>
            <person name="Siena L.A."/>
            <person name="Pessino S.C."/>
            <person name="Combes M.C."/>
            <person name="Mariac C."/>
            <person name="Albertini E."/>
            <person name="Pupilli F."/>
            <person name="Ortiz J.P.A."/>
            <person name="Leblanc O."/>
        </authorList>
    </citation>
    <scope>NUCLEOTIDE SEQUENCE [LARGE SCALE GENOMIC DNA]</scope>
    <source>
        <strain evidence="2">R1</strain>
        <tissue evidence="2">Leaf</tissue>
    </source>
</reference>
<name>A0AAQ3SXE5_PASNO</name>
<keyword evidence="1" id="KW-1133">Transmembrane helix</keyword>
<feature type="transmembrane region" description="Helical" evidence="1">
    <location>
        <begin position="236"/>
        <end position="253"/>
    </location>
</feature>
<keyword evidence="3" id="KW-1185">Reference proteome</keyword>
<keyword evidence="1" id="KW-0812">Transmembrane</keyword>
<feature type="transmembrane region" description="Helical" evidence="1">
    <location>
        <begin position="273"/>
        <end position="295"/>
    </location>
</feature>
<feature type="transmembrane region" description="Helical" evidence="1">
    <location>
        <begin position="206"/>
        <end position="224"/>
    </location>
</feature>
<gene>
    <name evidence="2" type="ORF">U9M48_012066</name>
</gene>
<feature type="transmembrane region" description="Helical" evidence="1">
    <location>
        <begin position="177"/>
        <end position="200"/>
    </location>
</feature>
<dbReference type="PANTHER" id="PTHR34483">
    <property type="entry name" value="OS09G0129800 PROTEIN"/>
    <property type="match status" value="1"/>
</dbReference>
<proteinExistence type="predicted"/>
<evidence type="ECO:0000256" key="1">
    <source>
        <dbReference type="SAM" id="Phobius"/>
    </source>
</evidence>
<protein>
    <recommendedName>
        <fullName evidence="4">Transmembrane protein</fullName>
    </recommendedName>
</protein>
<evidence type="ECO:0000313" key="2">
    <source>
        <dbReference type="EMBL" id="WVZ62302.1"/>
    </source>
</evidence>